<evidence type="ECO:0000259" key="2">
    <source>
        <dbReference type="Pfam" id="PF02900"/>
    </source>
</evidence>
<feature type="domain" description="Extradiol ring-cleavage dioxygenase class III enzyme subunit B" evidence="2">
    <location>
        <begin position="60"/>
        <end position="311"/>
    </location>
</feature>
<evidence type="ECO:0000313" key="4">
    <source>
        <dbReference type="Proteomes" id="UP001642540"/>
    </source>
</evidence>
<name>A0ABP1Q386_9HEXA</name>
<feature type="signal peptide" evidence="1">
    <location>
        <begin position="1"/>
        <end position="18"/>
    </location>
</feature>
<evidence type="ECO:0000313" key="3">
    <source>
        <dbReference type="EMBL" id="CAL8080857.1"/>
    </source>
</evidence>
<dbReference type="Proteomes" id="UP001642540">
    <property type="component" value="Unassembled WGS sequence"/>
</dbReference>
<gene>
    <name evidence="3" type="ORF">ODALV1_LOCUS4758</name>
</gene>
<reference evidence="3 4" key="1">
    <citation type="submission" date="2024-08" db="EMBL/GenBank/DDBJ databases">
        <authorList>
            <person name="Cucini C."/>
            <person name="Frati F."/>
        </authorList>
    </citation>
    <scope>NUCLEOTIDE SEQUENCE [LARGE SCALE GENOMIC DNA]</scope>
</reference>
<protein>
    <recommendedName>
        <fullName evidence="2">Extradiol ring-cleavage dioxygenase class III enzyme subunit B domain-containing protein</fullName>
    </recommendedName>
</protein>
<proteinExistence type="predicted"/>
<dbReference type="Gene3D" id="3.40.830.10">
    <property type="entry name" value="LigB-like"/>
    <property type="match status" value="1"/>
</dbReference>
<evidence type="ECO:0000256" key="1">
    <source>
        <dbReference type="SAM" id="SignalP"/>
    </source>
</evidence>
<dbReference type="SUPFAM" id="SSF53213">
    <property type="entry name" value="LigB-like"/>
    <property type="match status" value="1"/>
</dbReference>
<organism evidence="3 4">
    <name type="scientific">Orchesella dallaii</name>
    <dbReference type="NCBI Taxonomy" id="48710"/>
    <lineage>
        <taxon>Eukaryota</taxon>
        <taxon>Metazoa</taxon>
        <taxon>Ecdysozoa</taxon>
        <taxon>Arthropoda</taxon>
        <taxon>Hexapoda</taxon>
        <taxon>Collembola</taxon>
        <taxon>Entomobryomorpha</taxon>
        <taxon>Entomobryoidea</taxon>
        <taxon>Orchesellidae</taxon>
        <taxon>Orchesellinae</taxon>
        <taxon>Orchesella</taxon>
    </lineage>
</organism>
<keyword evidence="4" id="KW-1185">Reference proteome</keyword>
<dbReference type="EMBL" id="CAXLJM020000014">
    <property type="protein sequence ID" value="CAL8080857.1"/>
    <property type="molecule type" value="Genomic_DNA"/>
</dbReference>
<dbReference type="InterPro" id="IPR004183">
    <property type="entry name" value="Xdiol_dOase_suB"/>
</dbReference>
<comment type="caution">
    <text evidence="3">The sequence shown here is derived from an EMBL/GenBank/DDBJ whole genome shotgun (WGS) entry which is preliminary data.</text>
</comment>
<keyword evidence="1" id="KW-0732">Signal</keyword>
<sequence>MSFSFWLAIFCVTSSTNGLPLLEKNADLRNPFVGFYVFPHGGVTLDPASMNYSSEPAFKKGSQEKSIQLHDAMQQAADDLMKSKPDRIIFSTPHGFHLTDNHVIVSTPTVYGTAGWIWSNFTAEFDIDMDLSGILNAELQSANNHVDLMTLGVGHETLPLLWAEVIPWYFIRKAAIKAGLPLPPALYIGQPTNVNIDNLRNIGRDISKVALLRKEFADRKIAVVISGDLSHYHSNDKNSPYPYSLVSKVFDEFVVNWAKMDMNAETEDASSKEILEKAGGIQNEAGHCGYTGFAMLHGMLEELVHQDWRFKSHFYTYQVPTYFGMMVSSWLPDVSSS</sequence>
<dbReference type="Pfam" id="PF02900">
    <property type="entry name" value="LigB"/>
    <property type="match status" value="1"/>
</dbReference>
<accession>A0ABP1Q386</accession>
<feature type="chain" id="PRO_5046970479" description="Extradiol ring-cleavage dioxygenase class III enzyme subunit B domain-containing protein" evidence="1">
    <location>
        <begin position="19"/>
        <end position="337"/>
    </location>
</feature>